<evidence type="ECO:0000259" key="1">
    <source>
        <dbReference type="Pfam" id="PF20091"/>
    </source>
</evidence>
<evidence type="ECO:0000313" key="2">
    <source>
        <dbReference type="EMBL" id="UZF90051.1"/>
    </source>
</evidence>
<accession>A0A9E7ZZ96</accession>
<protein>
    <submittedName>
        <fullName evidence="2">Alpha/beta hydrolase domain-containing protein</fullName>
    </submittedName>
</protein>
<geneLocation type="plasmid" evidence="2">
    <name>pNBC436</name>
</geneLocation>
<gene>
    <name evidence="2" type="ORF">NWE54_27580</name>
</gene>
<organism evidence="2">
    <name type="scientific">Bosea sp. NBC_00436</name>
    <dbReference type="NCBI Taxonomy" id="2969620"/>
    <lineage>
        <taxon>Bacteria</taxon>
        <taxon>Pseudomonadati</taxon>
        <taxon>Pseudomonadota</taxon>
        <taxon>Alphaproteobacteria</taxon>
        <taxon>Hyphomicrobiales</taxon>
        <taxon>Boseaceae</taxon>
        <taxon>Bosea</taxon>
    </lineage>
</organism>
<keyword evidence="2" id="KW-0614">Plasmid</keyword>
<proteinExistence type="predicted"/>
<dbReference type="GO" id="GO:0016787">
    <property type="term" value="F:hydrolase activity"/>
    <property type="evidence" value="ECO:0007669"/>
    <property type="project" value="UniProtKB-KW"/>
</dbReference>
<dbReference type="InterPro" id="IPR045394">
    <property type="entry name" value="Abhydrolase_dom"/>
</dbReference>
<keyword evidence="2" id="KW-0378">Hydrolase</keyword>
<sequence>MFGRHSHRLRTSQHSRVRMQAMLCLTTLAALPCVASVADAKVARIVVDKVERLADAPGQITPMEKLRGRAFGEIDPAAPLNRIITDIELAPRNARGMVEYVSVFELTKPVDMTKSTGLLWYDLVNRGRPLRAERGVIQPWTYGHVHLVSGWQGDLTPTDANVTVEVPVAKQPDGSPLTGIVLARLADSKPDTSSRPLAMLANPIPYDAASLDTSKARLITKGSETRAGENGDVREVPPSDWAFADCSKTAFPGTPNPRSLCLKGGFDPKLLYELSYPAKDPKVLGIGLAAMRDVASFFRYEQKDSDGTANPVAGAISKSITQGISQSGNALKTFLLLGFNQDEAGRIVFDGANPHIAGRLTSVNVRFGLPSGSGTLYEPGGEGVLWWVPYRDEARGRKEASLLDRCRATDTCPKIFETFGAAEFNARLMTVALLGTDGKADLPLPEHVRRYYFPGNTHGGDEAGGFSSKPQSAAGCVLAKNPNSEVETMNALQAALADWVMRGTEPPASAYPKMSTGDLVANTREAMGFPKLPGDPSPTGLAIGLMDYDFGGELNDFSGVITRQPPIIRKTIPPLMPRVNADGNETAGIASVHHQAPLGTYTGWNTTVGGFFKGQPCGGGLTGGFIPFQTTKVEREAAGDSRPSLEERYGTKAGFVCAVRAATKRETARGFLLAQDAERLVREAETSDVLASASVLAEASAIERSACAQ</sequence>
<reference evidence="2" key="1">
    <citation type="submission" date="2022-08" db="EMBL/GenBank/DDBJ databases">
        <title>Complete Genome Sequences of 2 Bosea sp. soil isolates.</title>
        <authorList>
            <person name="Alvarez Arevalo M."/>
            <person name="Sterndorff E.B."/>
            <person name="Faurdal D."/>
            <person name="Joergensen T.S."/>
            <person name="Weber T."/>
        </authorList>
    </citation>
    <scope>NUCLEOTIDE SEQUENCE</scope>
    <source>
        <strain evidence="2">NBC_00436</strain>
        <plasmid evidence="2">pNBC436</plasmid>
    </source>
</reference>
<dbReference type="EMBL" id="CP102775">
    <property type="protein sequence ID" value="UZF90051.1"/>
    <property type="molecule type" value="Genomic_DNA"/>
</dbReference>
<name>A0A9E7ZZ96_9HYPH</name>
<dbReference type="AlphaFoldDB" id="A0A9E7ZZ96"/>
<dbReference type="Pfam" id="PF20091">
    <property type="entry name" value="Abhydrolase_10"/>
    <property type="match status" value="1"/>
</dbReference>
<feature type="domain" description="Alpha/beta hydrolase" evidence="1">
    <location>
        <begin position="266"/>
        <end position="682"/>
    </location>
</feature>